<evidence type="ECO:0000313" key="2">
    <source>
        <dbReference type="EMBL" id="MBO1530620.1"/>
    </source>
</evidence>
<feature type="transmembrane region" description="Helical" evidence="1">
    <location>
        <begin position="81"/>
        <end position="99"/>
    </location>
</feature>
<organism evidence="2 3">
    <name type="scientific">Psychrobacter coccoides</name>
    <dbReference type="NCBI Taxonomy" id="2818440"/>
    <lineage>
        <taxon>Bacteria</taxon>
        <taxon>Pseudomonadati</taxon>
        <taxon>Pseudomonadota</taxon>
        <taxon>Gammaproteobacteria</taxon>
        <taxon>Moraxellales</taxon>
        <taxon>Moraxellaceae</taxon>
        <taxon>Psychrobacter</taxon>
    </lineage>
</organism>
<dbReference type="EMBL" id="JAGBKM010000007">
    <property type="protein sequence ID" value="MBO1530620.1"/>
    <property type="molecule type" value="Genomic_DNA"/>
</dbReference>
<dbReference type="InterPro" id="IPR008523">
    <property type="entry name" value="DUF805"/>
</dbReference>
<reference evidence="2 3" key="1">
    <citation type="submission" date="2021-03" db="EMBL/GenBank/DDBJ databases">
        <authorList>
            <person name="Shang D.-D."/>
            <person name="Du Z.-J."/>
            <person name="Chen G.-J."/>
        </authorList>
    </citation>
    <scope>NUCLEOTIDE SEQUENCE [LARGE SCALE GENOMIC DNA]</scope>
    <source>
        <strain evidence="2 3">F1192</strain>
    </source>
</reference>
<keyword evidence="3" id="KW-1185">Reference proteome</keyword>
<feature type="transmembrane region" description="Helical" evidence="1">
    <location>
        <begin position="111"/>
        <end position="131"/>
    </location>
</feature>
<sequence length="153" mass="17225">MINILFFGGFLVLLILGKKDIAIKIVQSYFKTLFTKAFDFKTRTSNAWLYIFSVINMFVIIKTSSVIITMSDVASASPVEIVKLIILSFAVVSSFSILARRLHDINRTAWLLVPGIVFPPFLIILGFMFLLPGSEGANKYGSDPRSKAYWYLN</sequence>
<keyword evidence="1" id="KW-1133">Transmembrane helix</keyword>
<feature type="transmembrane region" description="Helical" evidence="1">
    <location>
        <begin position="46"/>
        <end position="69"/>
    </location>
</feature>
<keyword evidence="1" id="KW-0812">Transmembrane</keyword>
<dbReference type="Pfam" id="PF05656">
    <property type="entry name" value="DUF805"/>
    <property type="match status" value="1"/>
</dbReference>
<accession>A0ABS3NMK1</accession>
<gene>
    <name evidence="2" type="ORF">J3492_05265</name>
</gene>
<dbReference type="PANTHER" id="PTHR34980:SF2">
    <property type="entry name" value="INNER MEMBRANE PROTEIN YHAH-RELATED"/>
    <property type="match status" value="1"/>
</dbReference>
<keyword evidence="1" id="KW-0472">Membrane</keyword>
<evidence type="ECO:0000256" key="1">
    <source>
        <dbReference type="SAM" id="Phobius"/>
    </source>
</evidence>
<protein>
    <submittedName>
        <fullName evidence="2">DUF805 domain-containing protein</fullName>
    </submittedName>
</protein>
<comment type="caution">
    <text evidence="2">The sequence shown here is derived from an EMBL/GenBank/DDBJ whole genome shotgun (WGS) entry which is preliminary data.</text>
</comment>
<dbReference type="RefSeq" id="WP_207990644.1">
    <property type="nucleotide sequence ID" value="NZ_JAGBKM010000007.1"/>
</dbReference>
<dbReference type="PANTHER" id="PTHR34980">
    <property type="entry name" value="INNER MEMBRANE PROTEIN-RELATED-RELATED"/>
    <property type="match status" value="1"/>
</dbReference>
<evidence type="ECO:0000313" key="3">
    <source>
        <dbReference type="Proteomes" id="UP000664554"/>
    </source>
</evidence>
<proteinExistence type="predicted"/>
<dbReference type="Proteomes" id="UP000664554">
    <property type="component" value="Unassembled WGS sequence"/>
</dbReference>
<name>A0ABS3NMK1_9GAMM</name>